<keyword evidence="3" id="KW-1185">Reference proteome</keyword>
<protein>
    <recommendedName>
        <fullName evidence="1">F-box associated beta-propeller type 3 domain-containing protein</fullName>
    </recommendedName>
</protein>
<reference evidence="2 3" key="1">
    <citation type="submission" date="2019-11" db="EMBL/GenBank/DDBJ databases">
        <title>Whole genome sequence of Oryza granulata.</title>
        <authorList>
            <person name="Li W."/>
        </authorList>
    </citation>
    <scope>NUCLEOTIDE SEQUENCE [LARGE SCALE GENOMIC DNA]</scope>
    <source>
        <strain evidence="3">cv. Menghai</strain>
        <tissue evidence="2">Leaf</tissue>
    </source>
</reference>
<proteinExistence type="predicted"/>
<dbReference type="OrthoDB" id="691505at2759"/>
<evidence type="ECO:0000313" key="3">
    <source>
        <dbReference type="Proteomes" id="UP000479710"/>
    </source>
</evidence>
<dbReference type="Proteomes" id="UP000479710">
    <property type="component" value="Unassembled WGS sequence"/>
</dbReference>
<name>A0A6G1FD76_9ORYZ</name>
<evidence type="ECO:0000313" key="2">
    <source>
        <dbReference type="EMBL" id="KAF0934809.1"/>
    </source>
</evidence>
<dbReference type="Pfam" id="PF08268">
    <property type="entry name" value="FBA_3"/>
    <property type="match status" value="1"/>
</dbReference>
<accession>A0A6G1FD76</accession>
<dbReference type="InterPro" id="IPR013187">
    <property type="entry name" value="F-box-assoc_dom_typ3"/>
</dbReference>
<sequence length="231" mass="25960">MIRAHLRHSASKWEQSHCFIISPDTLDREPGERCLYQLQRGTCPNKNVATPLHAKDFHRHFNTPLFMHCDGLVLSMTETRLYLFNPATRDAITLPDSFRNNLGGKDCCYCAGLGLDPRTGKYKTVQALYRSMDPVTKMGMEVFTIACDDGGTWRKMMNNPPYPAKRFQTALAVSGFDHVLPHRRGPCSLEEEEFGITGLPPGLDLDNAFRLDVLHGRDLCVTACITVIAQC</sequence>
<organism evidence="2 3">
    <name type="scientific">Oryza meyeriana var. granulata</name>
    <dbReference type="NCBI Taxonomy" id="110450"/>
    <lineage>
        <taxon>Eukaryota</taxon>
        <taxon>Viridiplantae</taxon>
        <taxon>Streptophyta</taxon>
        <taxon>Embryophyta</taxon>
        <taxon>Tracheophyta</taxon>
        <taxon>Spermatophyta</taxon>
        <taxon>Magnoliopsida</taxon>
        <taxon>Liliopsida</taxon>
        <taxon>Poales</taxon>
        <taxon>Poaceae</taxon>
        <taxon>BOP clade</taxon>
        <taxon>Oryzoideae</taxon>
        <taxon>Oryzeae</taxon>
        <taxon>Oryzinae</taxon>
        <taxon>Oryza</taxon>
        <taxon>Oryza meyeriana</taxon>
    </lineage>
</organism>
<feature type="domain" description="F-box associated beta-propeller type 3" evidence="1">
    <location>
        <begin position="53"/>
        <end position="164"/>
    </location>
</feature>
<comment type="caution">
    <text evidence="2">The sequence shown here is derived from an EMBL/GenBank/DDBJ whole genome shotgun (WGS) entry which is preliminary data.</text>
</comment>
<gene>
    <name evidence="2" type="ORF">E2562_028818</name>
</gene>
<evidence type="ECO:0000259" key="1">
    <source>
        <dbReference type="Pfam" id="PF08268"/>
    </source>
</evidence>
<dbReference type="EMBL" id="SPHZ02000001">
    <property type="protein sequence ID" value="KAF0934809.1"/>
    <property type="molecule type" value="Genomic_DNA"/>
</dbReference>
<dbReference type="AlphaFoldDB" id="A0A6G1FD76"/>